<name>F3GP66_PSESJ</name>
<evidence type="ECO:0000313" key="2">
    <source>
        <dbReference type="Proteomes" id="UP000004986"/>
    </source>
</evidence>
<dbReference type="HOGENOM" id="CLU_3414931_0_0_6"/>
<evidence type="ECO:0000313" key="1">
    <source>
        <dbReference type="EMBL" id="EGH48869.1"/>
    </source>
</evidence>
<protein>
    <submittedName>
        <fullName evidence="1">Universal stress protein family</fullName>
    </submittedName>
</protein>
<dbReference type="AlphaFoldDB" id="F3GP66"/>
<proteinExistence type="predicted"/>
<gene>
    <name evidence="1" type="ORF">PSYPI_43666</name>
</gene>
<reference evidence="1 2" key="1">
    <citation type="journal article" date="2011" name="PLoS Pathog.">
        <title>Dynamic evolution of pathogenicity revealed by sequencing and comparative genomics of 19 Pseudomonas syringae isolates.</title>
        <authorList>
            <person name="Baltrus D.A."/>
            <person name="Nishimura M.T."/>
            <person name="Romanchuk A."/>
            <person name="Chang J.H."/>
            <person name="Mukhtar M.S."/>
            <person name="Cherkis K."/>
            <person name="Roach J."/>
            <person name="Grant S.R."/>
            <person name="Jones C.D."/>
            <person name="Dangl J.L."/>
        </authorList>
    </citation>
    <scope>NUCLEOTIDE SEQUENCE [LARGE SCALE GENOMIC DNA]</scope>
    <source>
        <strain evidence="1 2">1704B</strain>
    </source>
</reference>
<dbReference type="Proteomes" id="UP000004986">
    <property type="component" value="Unassembled WGS sequence"/>
</dbReference>
<accession>F3GP66</accession>
<dbReference type="BioCyc" id="PSYR629263:G11X0-8018-MONOMER"/>
<sequence length="27" mass="2817">MLGSTTEQVAHHLSGSLLALNPRLSAL</sequence>
<organism evidence="1 2">
    <name type="scientific">Pseudomonas syringae pv. pisi str. 1704B</name>
    <dbReference type="NCBI Taxonomy" id="629263"/>
    <lineage>
        <taxon>Bacteria</taxon>
        <taxon>Pseudomonadati</taxon>
        <taxon>Pseudomonadota</taxon>
        <taxon>Gammaproteobacteria</taxon>
        <taxon>Pseudomonadales</taxon>
        <taxon>Pseudomonadaceae</taxon>
        <taxon>Pseudomonas</taxon>
        <taxon>Pseudomonas syringae</taxon>
    </lineage>
</organism>
<comment type="caution">
    <text evidence="1">The sequence shown here is derived from an EMBL/GenBank/DDBJ whole genome shotgun (WGS) entry which is preliminary data.</text>
</comment>
<dbReference type="EMBL" id="AEAI01003573">
    <property type="protein sequence ID" value="EGH48869.1"/>
    <property type="molecule type" value="Genomic_DNA"/>
</dbReference>
<keyword evidence="2" id="KW-1185">Reference proteome</keyword>